<dbReference type="Pfam" id="PF13480">
    <property type="entry name" value="Acetyltransf_6"/>
    <property type="match status" value="1"/>
</dbReference>
<dbReference type="EnsemblBacteria" id="ABC23921">
    <property type="protein sequence ID" value="ABC23921"/>
    <property type="gene ID" value="Rru_A3126"/>
</dbReference>
<accession>Q2RPM4</accession>
<evidence type="ECO:0000313" key="3">
    <source>
        <dbReference type="Proteomes" id="UP000001929"/>
    </source>
</evidence>
<dbReference type="KEGG" id="rru:Rru_A3126"/>
<dbReference type="RefSeq" id="WP_011390874.1">
    <property type="nucleotide sequence ID" value="NC_007643.1"/>
</dbReference>
<sequence>MSLIKLSSFAAFNERFGAALNVGTIGGFFHSPEWFACLFAHGLEPADAGATPAIFVLDQEGPRAALFCLRRQNGILRSLTSYYTTDYTASCPAGGGERAAIIEDLGRHLSQKLGRRGAPSLELRYLRADSPDLAALERGLRRPPLVHGRFAQWQNWYAPVEAGAYGAYAAARPSRLRHTLARKKARLERQGTMTLRLHRTADAGALAAYETVYGASWKPAEASPDFIRALAVTAAKAGALRLGVLHIDGAPAAAQIWLVSAGRATIYKLAHHPRFDDLSVGSLLTQALAEEVINRDGVSEIDFGLGDEPYKRDWMTAERPVVGLEIQSPTTARGLIGCARLGLGRLRRSLRPVNTTRS</sequence>
<dbReference type="InterPro" id="IPR038740">
    <property type="entry name" value="BioF2-like_GNAT_dom"/>
</dbReference>
<dbReference type="HOGENOM" id="CLU_046277_0_0_5"/>
<dbReference type="AlphaFoldDB" id="Q2RPM4"/>
<protein>
    <recommendedName>
        <fullName evidence="1">BioF2-like acetyltransferase domain-containing protein</fullName>
    </recommendedName>
</protein>
<dbReference type="Proteomes" id="UP000001929">
    <property type="component" value="Chromosome"/>
</dbReference>
<dbReference type="eggNOG" id="COG5653">
    <property type="taxonomic scope" value="Bacteria"/>
</dbReference>
<dbReference type="STRING" id="269796.Rru_A3126"/>
<keyword evidence="3" id="KW-1185">Reference proteome</keyword>
<evidence type="ECO:0000259" key="1">
    <source>
        <dbReference type="Pfam" id="PF13480"/>
    </source>
</evidence>
<dbReference type="InterPro" id="IPR016181">
    <property type="entry name" value="Acyl_CoA_acyltransferase"/>
</dbReference>
<evidence type="ECO:0000313" key="2">
    <source>
        <dbReference type="EMBL" id="ABC23921.1"/>
    </source>
</evidence>
<dbReference type="SUPFAM" id="SSF55729">
    <property type="entry name" value="Acyl-CoA N-acyltransferases (Nat)"/>
    <property type="match status" value="1"/>
</dbReference>
<proteinExistence type="predicted"/>
<organism evidence="2 3">
    <name type="scientific">Rhodospirillum rubrum (strain ATCC 11170 / ATH 1.1.1 / DSM 467 / LMG 4362 / NCIMB 8255 / S1)</name>
    <dbReference type="NCBI Taxonomy" id="269796"/>
    <lineage>
        <taxon>Bacteria</taxon>
        <taxon>Pseudomonadati</taxon>
        <taxon>Pseudomonadota</taxon>
        <taxon>Alphaproteobacteria</taxon>
        <taxon>Rhodospirillales</taxon>
        <taxon>Rhodospirillaceae</taxon>
        <taxon>Rhodospirillum</taxon>
    </lineage>
</organism>
<reference evidence="2 3" key="1">
    <citation type="journal article" date="2011" name="Stand. Genomic Sci.">
        <title>Complete genome sequence of Rhodospirillum rubrum type strain (S1).</title>
        <authorList>
            <person name="Munk A.C."/>
            <person name="Copeland A."/>
            <person name="Lucas S."/>
            <person name="Lapidus A."/>
            <person name="Del Rio T.G."/>
            <person name="Barry K."/>
            <person name="Detter J.C."/>
            <person name="Hammon N."/>
            <person name="Israni S."/>
            <person name="Pitluck S."/>
            <person name="Brettin T."/>
            <person name="Bruce D."/>
            <person name="Han C."/>
            <person name="Tapia R."/>
            <person name="Gilna P."/>
            <person name="Schmutz J."/>
            <person name="Larimer F."/>
            <person name="Land M."/>
            <person name="Kyrpides N.C."/>
            <person name="Mavromatis K."/>
            <person name="Richardson P."/>
            <person name="Rohde M."/>
            <person name="Goker M."/>
            <person name="Klenk H.P."/>
            <person name="Zhang Y."/>
            <person name="Roberts G.P."/>
            <person name="Reslewic S."/>
            <person name="Schwartz D.C."/>
        </authorList>
    </citation>
    <scope>NUCLEOTIDE SEQUENCE [LARGE SCALE GENOMIC DNA]</scope>
    <source>
        <strain evidence="3">ATCC 11170 / ATH 1.1.1 / DSM 467 / LMG 4362 / NCIMB 8255 / S1</strain>
    </source>
</reference>
<dbReference type="PATRIC" id="fig|269796.9.peg.3239"/>
<dbReference type="EMBL" id="CP000230">
    <property type="protein sequence ID" value="ABC23921.1"/>
    <property type="molecule type" value="Genomic_DNA"/>
</dbReference>
<feature type="domain" description="BioF2-like acetyltransferase" evidence="1">
    <location>
        <begin position="174"/>
        <end position="312"/>
    </location>
</feature>
<name>Q2RPM4_RHORT</name>
<gene>
    <name evidence="2" type="ordered locus">Rru_A3126</name>
</gene>